<dbReference type="InterPro" id="IPR050194">
    <property type="entry name" value="Glycosyltransferase_grp1"/>
</dbReference>
<dbReference type="GO" id="GO:0016757">
    <property type="term" value="F:glycosyltransferase activity"/>
    <property type="evidence" value="ECO:0007669"/>
    <property type="project" value="InterPro"/>
</dbReference>
<protein>
    <recommendedName>
        <fullName evidence="5">Glycosyltransferase subfamily 4-like N-terminal domain-containing protein</fullName>
    </recommendedName>
</protein>
<dbReference type="AlphaFoldDB" id="A0A1G2BBC2"/>
<reference evidence="3 4" key="1">
    <citation type="journal article" date="2016" name="Nat. Commun.">
        <title>Thousands of microbial genomes shed light on interconnected biogeochemical processes in an aquifer system.</title>
        <authorList>
            <person name="Anantharaman K."/>
            <person name="Brown C.T."/>
            <person name="Hug L.A."/>
            <person name="Sharon I."/>
            <person name="Castelle C.J."/>
            <person name="Probst A.J."/>
            <person name="Thomas B.C."/>
            <person name="Singh A."/>
            <person name="Wilkins M.J."/>
            <person name="Karaoz U."/>
            <person name="Brodie E.L."/>
            <person name="Williams K.H."/>
            <person name="Hubbard S.S."/>
            <person name="Banfield J.F."/>
        </authorList>
    </citation>
    <scope>NUCLEOTIDE SEQUENCE [LARGE SCALE GENOMIC DNA]</scope>
</reference>
<dbReference type="Proteomes" id="UP000176420">
    <property type="component" value="Unassembled WGS sequence"/>
</dbReference>
<evidence type="ECO:0000313" key="3">
    <source>
        <dbReference type="EMBL" id="OGY86513.1"/>
    </source>
</evidence>
<dbReference type="Gene3D" id="3.40.50.2000">
    <property type="entry name" value="Glycogen Phosphorylase B"/>
    <property type="match status" value="2"/>
</dbReference>
<comment type="caution">
    <text evidence="3">The sequence shown here is derived from an EMBL/GenBank/DDBJ whole genome shotgun (WGS) entry which is preliminary data.</text>
</comment>
<dbReference type="Pfam" id="PF00534">
    <property type="entry name" value="Glycos_transf_1"/>
    <property type="match status" value="1"/>
</dbReference>
<sequence>MKKIIYIIDGLKLGGAERMVFELATKIDKKEFNSEVIFLTGSKDDYFAVKLAQASIPVKLFLKKSKLNLGLFLRLRHYLAEAKPDIVHTHLFTSDICGSFSARSAGVKVIISTEHNINVNLNFIYHFLKRRANKNIQTIVAVSQAVANYIKVYDKTASTKIKVIYNGVDLTKFSSKRNHSGLSTNKPTMAVVGRLEPQKGHLNLLRALQFVKVPYQLNIFGSGSLKPKILKAIALYNLKDKVKLQGVAENVTQVYQTSDIVLVPSVFEGFGLSAIEAMASGCVVIAANVDGLKEIIEHQKNGLLVNILNPEETARTITTILENANYRQQLSCAAVKRAQQFDIHKTVFAYQKLYSSSIISKI</sequence>
<dbReference type="PANTHER" id="PTHR45947">
    <property type="entry name" value="SULFOQUINOVOSYL TRANSFERASE SQD2"/>
    <property type="match status" value="1"/>
</dbReference>
<feature type="domain" description="Glycosyl transferase family 1" evidence="1">
    <location>
        <begin position="176"/>
        <end position="334"/>
    </location>
</feature>
<feature type="domain" description="Glycosyltransferase subfamily 4-like N-terminal" evidence="2">
    <location>
        <begin position="14"/>
        <end position="171"/>
    </location>
</feature>
<evidence type="ECO:0000259" key="1">
    <source>
        <dbReference type="Pfam" id="PF00534"/>
    </source>
</evidence>
<dbReference type="PANTHER" id="PTHR45947:SF14">
    <property type="entry name" value="SLL1723 PROTEIN"/>
    <property type="match status" value="1"/>
</dbReference>
<proteinExistence type="predicted"/>
<dbReference type="InterPro" id="IPR001296">
    <property type="entry name" value="Glyco_trans_1"/>
</dbReference>
<name>A0A1G2BBC2_9BACT</name>
<evidence type="ECO:0000259" key="2">
    <source>
        <dbReference type="Pfam" id="PF13439"/>
    </source>
</evidence>
<dbReference type="SUPFAM" id="SSF53756">
    <property type="entry name" value="UDP-Glycosyltransferase/glycogen phosphorylase"/>
    <property type="match status" value="1"/>
</dbReference>
<dbReference type="InterPro" id="IPR028098">
    <property type="entry name" value="Glyco_trans_4-like_N"/>
</dbReference>
<accession>A0A1G2BBC2</accession>
<dbReference type="EMBL" id="MHKI01000018">
    <property type="protein sequence ID" value="OGY86513.1"/>
    <property type="molecule type" value="Genomic_DNA"/>
</dbReference>
<evidence type="ECO:0000313" key="4">
    <source>
        <dbReference type="Proteomes" id="UP000176420"/>
    </source>
</evidence>
<gene>
    <name evidence="3" type="ORF">A2319_01985</name>
</gene>
<evidence type="ECO:0008006" key="5">
    <source>
        <dbReference type="Google" id="ProtNLM"/>
    </source>
</evidence>
<organism evidence="3 4">
    <name type="scientific">Candidatus Kerfeldbacteria bacterium RIFOXYB2_FULL_38_14</name>
    <dbReference type="NCBI Taxonomy" id="1798547"/>
    <lineage>
        <taxon>Bacteria</taxon>
        <taxon>Candidatus Kerfeldiibacteriota</taxon>
    </lineage>
</organism>
<dbReference type="Pfam" id="PF13439">
    <property type="entry name" value="Glyco_transf_4"/>
    <property type="match status" value="1"/>
</dbReference>